<feature type="region of interest" description="Disordered" evidence="1">
    <location>
        <begin position="1"/>
        <end position="64"/>
    </location>
</feature>
<feature type="compositionally biased region" description="Basic and acidic residues" evidence="1">
    <location>
        <begin position="34"/>
        <end position="64"/>
    </location>
</feature>
<sequence>MTSPGLDVFRDEKNPKHRIGPAPLPEKTPTRIPKFADVDKDKDMQVAGNDEKEQEMMREIRKEL</sequence>
<dbReference type="EMBL" id="GG752813">
    <property type="protein sequence ID" value="EGE87150.2"/>
    <property type="molecule type" value="Genomic_DNA"/>
</dbReference>
<name>F2TV87_AJEDA</name>
<dbReference type="AlphaFoldDB" id="F2TV87"/>
<dbReference type="HOGENOM" id="CLU_2573369_0_0_1"/>
<evidence type="ECO:0000256" key="1">
    <source>
        <dbReference type="SAM" id="MobiDB-lite"/>
    </source>
</evidence>
<accession>F2TV87</accession>
<protein>
    <submittedName>
        <fullName evidence="2">Uncharacterized protein</fullName>
    </submittedName>
</protein>
<proteinExistence type="predicted"/>
<reference evidence="2" key="1">
    <citation type="submission" date="2010-03" db="EMBL/GenBank/DDBJ databases">
        <title>Annotation of Blastomyces dermatitidis strain ATCC 18188.</title>
        <authorList>
            <consortium name="The Broad Institute Genome Sequencing Platform"/>
            <consortium name="Broad Institute Genome Sequencing Center for Infectious Disease."/>
            <person name="Cuomo C."/>
            <person name="Klein B."/>
            <person name="Sullivan T."/>
            <person name="Heitman J."/>
            <person name="Young S."/>
            <person name="Zeng Q."/>
            <person name="Gargeya S."/>
            <person name="Alvarado L."/>
            <person name="Berlin A.M."/>
            <person name="Chapman S.B."/>
            <person name="Chen Z."/>
            <person name="Freedman E."/>
            <person name="Gellesch M."/>
            <person name="Goldberg J."/>
            <person name="Griggs A."/>
            <person name="Gujja S."/>
            <person name="Heilman E."/>
            <person name="Heiman D."/>
            <person name="Howarth C."/>
            <person name="Mehta T."/>
            <person name="Neiman D."/>
            <person name="Pearson M."/>
            <person name="Roberts A."/>
            <person name="Saif S."/>
            <person name="Shea T."/>
            <person name="Shenoy N."/>
            <person name="Sisk P."/>
            <person name="Stolte C."/>
            <person name="Sykes S."/>
            <person name="White J."/>
            <person name="Yandava C."/>
            <person name="Haas B."/>
            <person name="Nusbaum C."/>
            <person name="Birren B."/>
        </authorList>
    </citation>
    <scope>NUCLEOTIDE SEQUENCE [LARGE SCALE GENOMIC DNA]</scope>
    <source>
        <strain evidence="2">ATCC 18188</strain>
    </source>
</reference>
<evidence type="ECO:0000313" key="2">
    <source>
        <dbReference type="EMBL" id="EGE87150.2"/>
    </source>
</evidence>
<organism evidence="2">
    <name type="scientific">Ajellomyces dermatitidis (strain ATCC 18188 / CBS 674.68)</name>
    <name type="common">Blastomyces dermatitidis</name>
    <dbReference type="NCBI Taxonomy" id="653446"/>
    <lineage>
        <taxon>Eukaryota</taxon>
        <taxon>Fungi</taxon>
        <taxon>Dikarya</taxon>
        <taxon>Ascomycota</taxon>
        <taxon>Pezizomycotina</taxon>
        <taxon>Eurotiomycetes</taxon>
        <taxon>Eurotiomycetidae</taxon>
        <taxon>Onygenales</taxon>
        <taxon>Ajellomycetaceae</taxon>
        <taxon>Blastomyces</taxon>
    </lineage>
</organism>
<dbReference type="Proteomes" id="UP000007802">
    <property type="component" value="Unassembled WGS sequence"/>
</dbReference>
<gene>
    <name evidence="2" type="ORF">BDDG_10102</name>
</gene>
<feature type="non-terminal residue" evidence="2">
    <location>
        <position position="64"/>
    </location>
</feature>